<keyword evidence="3" id="KW-1185">Reference proteome</keyword>
<dbReference type="Proteomes" id="UP000541426">
    <property type="component" value="Unassembled WGS sequence"/>
</dbReference>
<protein>
    <recommendedName>
        <fullName evidence="4">FG-GAP repeat domain protein</fullName>
    </recommendedName>
</protein>
<gene>
    <name evidence="2" type="ORF">GGQ68_000770</name>
</gene>
<sequence length="260" mass="27775">MGWAVPLGPPAQAPRKPWCIWHALTRGACLALALVAGAAAVEAAPCITGARYVDPVTRYGHNVLGGGGEFGGLLLQTEDMDGTLRRVRVTLPDDRVFEDIAPLVSDLGPDGCAEVIVVESQMTRGAQLAIYDGTGTKVAATPHIGQRNRWLSVIGAVDLDGDGAVEIAYIDRPHLAKTLRIWRYTEGRLTEVATQGGLTNHRIGWDFIAGGLRDCGQGQEMVLASGDWRDLVAVDFDGMVQVARIGPYSEAALKTAMDCR</sequence>
<evidence type="ECO:0000313" key="2">
    <source>
        <dbReference type="EMBL" id="MBB3984454.1"/>
    </source>
</evidence>
<evidence type="ECO:0008006" key="4">
    <source>
        <dbReference type="Google" id="ProtNLM"/>
    </source>
</evidence>
<dbReference type="Pfam" id="PF13517">
    <property type="entry name" value="FG-GAP_3"/>
    <property type="match status" value="1"/>
</dbReference>
<comment type="caution">
    <text evidence="2">The sequence shown here is derived from an EMBL/GenBank/DDBJ whole genome shotgun (WGS) entry which is preliminary data.</text>
</comment>
<dbReference type="InterPro" id="IPR028994">
    <property type="entry name" value="Integrin_alpha_N"/>
</dbReference>
<name>A0A7W6GST9_9RHOB</name>
<dbReference type="InterPro" id="IPR013517">
    <property type="entry name" value="FG-GAP"/>
</dbReference>
<dbReference type="SUPFAM" id="SSF69318">
    <property type="entry name" value="Integrin alpha N-terminal domain"/>
    <property type="match status" value="1"/>
</dbReference>
<evidence type="ECO:0000256" key="1">
    <source>
        <dbReference type="ARBA" id="ARBA00022729"/>
    </source>
</evidence>
<keyword evidence="1" id="KW-0732">Signal</keyword>
<dbReference type="EMBL" id="JACIEJ010000002">
    <property type="protein sequence ID" value="MBB3984454.1"/>
    <property type="molecule type" value="Genomic_DNA"/>
</dbReference>
<dbReference type="AlphaFoldDB" id="A0A7W6GST9"/>
<organism evidence="2 3">
    <name type="scientific">Sagittula marina</name>
    <dbReference type="NCBI Taxonomy" id="943940"/>
    <lineage>
        <taxon>Bacteria</taxon>
        <taxon>Pseudomonadati</taxon>
        <taxon>Pseudomonadota</taxon>
        <taxon>Alphaproteobacteria</taxon>
        <taxon>Rhodobacterales</taxon>
        <taxon>Roseobacteraceae</taxon>
        <taxon>Sagittula</taxon>
    </lineage>
</organism>
<reference evidence="2 3" key="1">
    <citation type="submission" date="2020-08" db="EMBL/GenBank/DDBJ databases">
        <title>Genomic Encyclopedia of Type Strains, Phase IV (KMG-IV): sequencing the most valuable type-strain genomes for metagenomic binning, comparative biology and taxonomic classification.</title>
        <authorList>
            <person name="Goeker M."/>
        </authorList>
    </citation>
    <scope>NUCLEOTIDE SEQUENCE [LARGE SCALE GENOMIC DNA]</scope>
    <source>
        <strain evidence="2 3">DSM 102235</strain>
    </source>
</reference>
<accession>A0A7W6GST9</accession>
<dbReference type="RefSeq" id="WP_246429253.1">
    <property type="nucleotide sequence ID" value="NZ_BAABBZ010000014.1"/>
</dbReference>
<proteinExistence type="predicted"/>
<evidence type="ECO:0000313" key="3">
    <source>
        <dbReference type="Proteomes" id="UP000541426"/>
    </source>
</evidence>